<dbReference type="Proteomes" id="UP001058860">
    <property type="component" value="Chromosome"/>
</dbReference>
<dbReference type="InterPro" id="IPR005119">
    <property type="entry name" value="LysR_subst-bd"/>
</dbReference>
<keyword evidence="2" id="KW-0805">Transcription regulation</keyword>
<dbReference type="PRINTS" id="PR00039">
    <property type="entry name" value="HTHLYSR"/>
</dbReference>
<gene>
    <name evidence="6" type="ORF">LRS13_25010</name>
</gene>
<evidence type="ECO:0000259" key="5">
    <source>
        <dbReference type="PROSITE" id="PS50931"/>
    </source>
</evidence>
<feature type="domain" description="HTH lysR-type" evidence="5">
    <location>
        <begin position="1"/>
        <end position="58"/>
    </location>
</feature>
<dbReference type="SUPFAM" id="SSF53850">
    <property type="entry name" value="Periplasmic binding protein-like II"/>
    <property type="match status" value="1"/>
</dbReference>
<sequence length="275" mass="28372">MELRQLRYLVAVAKQGHITRAADDVHVTQSALSQQIRRLEAELGIELLHRTPTGVSLTPAGVDLVRRAEVVLGEGAAAEAEVLAHRSVVRGLVRVAATAAAAPVVALALAGFHRERPDVRLVMRQASAVELPGLVSRGTVDVAVGDPRADDVGAAAGVVFAPRAAEPLVLLGATGGVEALRSTPVVLPEEGSALRDTIIAACEELGFGPLALLEASDPTTVLALVDQGLGCAVVPSSWREGGEPLPALSHTVLVLSAESGGTPASALLRERLLEV</sequence>
<dbReference type="InterPro" id="IPR036390">
    <property type="entry name" value="WH_DNA-bd_sf"/>
</dbReference>
<organism evidence="6 7">
    <name type="scientific">Svornostia abyssi</name>
    <dbReference type="NCBI Taxonomy" id="2898438"/>
    <lineage>
        <taxon>Bacteria</taxon>
        <taxon>Bacillati</taxon>
        <taxon>Actinomycetota</taxon>
        <taxon>Thermoleophilia</taxon>
        <taxon>Solirubrobacterales</taxon>
        <taxon>Baekduiaceae</taxon>
        <taxon>Svornostia</taxon>
    </lineage>
</organism>
<evidence type="ECO:0000256" key="3">
    <source>
        <dbReference type="ARBA" id="ARBA00023125"/>
    </source>
</evidence>
<keyword evidence="4" id="KW-0804">Transcription</keyword>
<dbReference type="PANTHER" id="PTHR30419">
    <property type="entry name" value="HTH-TYPE TRANSCRIPTIONAL REGULATOR YBHD"/>
    <property type="match status" value="1"/>
</dbReference>
<keyword evidence="3" id="KW-0238">DNA-binding</keyword>
<dbReference type="EMBL" id="CP088295">
    <property type="protein sequence ID" value="UUY03875.1"/>
    <property type="molecule type" value="Genomic_DNA"/>
</dbReference>
<evidence type="ECO:0000256" key="4">
    <source>
        <dbReference type="ARBA" id="ARBA00023163"/>
    </source>
</evidence>
<dbReference type="Gene3D" id="1.10.10.10">
    <property type="entry name" value="Winged helix-like DNA-binding domain superfamily/Winged helix DNA-binding domain"/>
    <property type="match status" value="1"/>
</dbReference>
<dbReference type="Pfam" id="PF00126">
    <property type="entry name" value="HTH_1"/>
    <property type="match status" value="1"/>
</dbReference>
<dbReference type="Pfam" id="PF03466">
    <property type="entry name" value="LysR_substrate"/>
    <property type="match status" value="1"/>
</dbReference>
<reference evidence="7" key="1">
    <citation type="submission" date="2021-11" db="EMBL/GenBank/DDBJ databases">
        <title>Cultivation dependent microbiological survey of springs from the worlds oldest radium mine currently devoted to the extraction of radon-saturated water.</title>
        <authorList>
            <person name="Kapinusova G."/>
            <person name="Smrhova T."/>
            <person name="Strejcek M."/>
            <person name="Suman J."/>
            <person name="Jani K."/>
            <person name="Pajer P."/>
            <person name="Uhlik O."/>
        </authorList>
    </citation>
    <scope>NUCLEOTIDE SEQUENCE [LARGE SCALE GENOMIC DNA]</scope>
    <source>
        <strain evidence="7">J379</strain>
    </source>
</reference>
<comment type="similarity">
    <text evidence="1">Belongs to the LysR transcriptional regulatory family.</text>
</comment>
<keyword evidence="7" id="KW-1185">Reference proteome</keyword>
<name>A0ABY5PHE0_9ACTN</name>
<dbReference type="Gene3D" id="3.40.190.290">
    <property type="match status" value="1"/>
</dbReference>
<evidence type="ECO:0000313" key="7">
    <source>
        <dbReference type="Proteomes" id="UP001058860"/>
    </source>
</evidence>
<dbReference type="SUPFAM" id="SSF46785">
    <property type="entry name" value="Winged helix' DNA-binding domain"/>
    <property type="match status" value="1"/>
</dbReference>
<dbReference type="InterPro" id="IPR036388">
    <property type="entry name" value="WH-like_DNA-bd_sf"/>
</dbReference>
<accession>A0ABY5PHE0</accession>
<evidence type="ECO:0000256" key="1">
    <source>
        <dbReference type="ARBA" id="ARBA00009437"/>
    </source>
</evidence>
<protein>
    <submittedName>
        <fullName evidence="6">LysR family transcriptional regulator</fullName>
    </submittedName>
</protein>
<dbReference type="RefSeq" id="WP_353864374.1">
    <property type="nucleotide sequence ID" value="NZ_CP088295.1"/>
</dbReference>
<proteinExistence type="inferred from homology"/>
<evidence type="ECO:0000313" key="6">
    <source>
        <dbReference type="EMBL" id="UUY03875.1"/>
    </source>
</evidence>
<dbReference type="PROSITE" id="PS50931">
    <property type="entry name" value="HTH_LYSR"/>
    <property type="match status" value="1"/>
</dbReference>
<dbReference type="InterPro" id="IPR050950">
    <property type="entry name" value="HTH-type_LysR_regulators"/>
</dbReference>
<evidence type="ECO:0000256" key="2">
    <source>
        <dbReference type="ARBA" id="ARBA00023015"/>
    </source>
</evidence>
<dbReference type="InterPro" id="IPR000847">
    <property type="entry name" value="LysR_HTH_N"/>
</dbReference>